<evidence type="ECO:0000313" key="3">
    <source>
        <dbReference type="Proteomes" id="UP000318585"/>
    </source>
</evidence>
<dbReference type="Proteomes" id="UP000318585">
    <property type="component" value="Unassembled WGS sequence"/>
</dbReference>
<dbReference type="EMBL" id="VJZR01000002">
    <property type="protein sequence ID" value="TRX22910.1"/>
    <property type="molecule type" value="Genomic_DNA"/>
</dbReference>
<protein>
    <submittedName>
        <fullName evidence="2">Uncharacterized protein</fullName>
    </submittedName>
</protein>
<keyword evidence="1" id="KW-0732">Signal</keyword>
<feature type="chain" id="PRO_5021871529" evidence="1">
    <location>
        <begin position="19"/>
        <end position="277"/>
    </location>
</feature>
<gene>
    <name evidence="2" type="ORF">FNW17_03855</name>
</gene>
<proteinExistence type="predicted"/>
<organism evidence="2 3">
    <name type="scientific">Flavobacterium franklandianum</name>
    <dbReference type="NCBI Taxonomy" id="2594430"/>
    <lineage>
        <taxon>Bacteria</taxon>
        <taxon>Pseudomonadati</taxon>
        <taxon>Bacteroidota</taxon>
        <taxon>Flavobacteriia</taxon>
        <taxon>Flavobacteriales</taxon>
        <taxon>Flavobacteriaceae</taxon>
        <taxon>Flavobacterium</taxon>
    </lineage>
</organism>
<evidence type="ECO:0000313" key="2">
    <source>
        <dbReference type="EMBL" id="TRX22910.1"/>
    </source>
</evidence>
<dbReference type="OrthoDB" id="1274006at2"/>
<name>A0A553CQT8_9FLAO</name>
<evidence type="ECO:0000256" key="1">
    <source>
        <dbReference type="SAM" id="SignalP"/>
    </source>
</evidence>
<dbReference type="AlphaFoldDB" id="A0A553CQT8"/>
<feature type="signal peptide" evidence="1">
    <location>
        <begin position="1"/>
        <end position="18"/>
    </location>
</feature>
<sequence length="277" mass="30784">MKTRILFLMLFMASYGFSQTVNDYIAVVIPMRYELQKTENQYRLQTLTKINLQKAGFQAFYATETIPAEITDRCSLLYLDLVKDSGFLVTKLYVTFKDCYGTIVFQSATGKSREKEFEAAYSEALNNAFNNVYALNYTYNGNTNFAPKARITAQSLPVVTAPSVVVPAPSVPAVAVIPAASSSVAVPVIAASTSKSETKSSEINSSDLLYAQPTSYGYQLIDSEPKVVMKVYKTSNPASFMAKKGDIQGALVSKDNQWFFEYYQNDKLVSEKIDVKF</sequence>
<accession>A0A553CQT8</accession>
<reference evidence="2 3" key="1">
    <citation type="submission" date="2019-07" db="EMBL/GenBank/DDBJ databases">
        <title>Novel species of Flavobacterium.</title>
        <authorList>
            <person name="Liu Q."/>
            <person name="Xin Y.-H."/>
        </authorList>
    </citation>
    <scope>NUCLEOTIDE SEQUENCE [LARGE SCALE GENOMIC DNA]</scope>
    <source>
        <strain evidence="2 3">LB3P56</strain>
    </source>
</reference>
<comment type="caution">
    <text evidence="2">The sequence shown here is derived from an EMBL/GenBank/DDBJ whole genome shotgun (WGS) entry which is preliminary data.</text>
</comment>
<dbReference type="RefSeq" id="WP_143391064.1">
    <property type="nucleotide sequence ID" value="NZ_VJZQ01000017.1"/>
</dbReference>
<keyword evidence="3" id="KW-1185">Reference proteome</keyword>